<evidence type="ECO:0000256" key="2">
    <source>
        <dbReference type="ARBA" id="ARBA00004651"/>
    </source>
</evidence>
<dbReference type="GO" id="GO:0022857">
    <property type="term" value="F:transmembrane transporter activity"/>
    <property type="evidence" value="ECO:0007669"/>
    <property type="project" value="UniProtKB-UniRule"/>
</dbReference>
<dbReference type="PANTHER" id="PTHR12385">
    <property type="entry name" value="CHOLINE TRANSPORTER-LIKE (SLC FAMILY 44)"/>
    <property type="match status" value="1"/>
</dbReference>
<evidence type="ECO:0000256" key="8">
    <source>
        <dbReference type="RuleBase" id="RU368066"/>
    </source>
</evidence>
<feature type="region of interest" description="Disordered" evidence="9">
    <location>
        <begin position="1"/>
        <end position="20"/>
    </location>
</feature>
<dbReference type="EMBL" id="CAEFZW010000001">
    <property type="protein sequence ID" value="CAB4252336.1"/>
    <property type="molecule type" value="Genomic_DNA"/>
</dbReference>
<feature type="transmembrane region" description="Helical" evidence="8">
    <location>
        <begin position="296"/>
        <end position="313"/>
    </location>
</feature>
<evidence type="ECO:0000313" key="10">
    <source>
        <dbReference type="EMBL" id="CAB4252336.1"/>
    </source>
</evidence>
<dbReference type="GeneID" id="64855461"/>
<dbReference type="InterPro" id="IPR007603">
    <property type="entry name" value="Choline_transptr-like"/>
</dbReference>
<feature type="transmembrane region" description="Helical" evidence="8">
    <location>
        <begin position="320"/>
        <end position="336"/>
    </location>
</feature>
<organism evidence="10 11">
    <name type="scientific">Maudiozyma barnettii</name>
    <dbReference type="NCBI Taxonomy" id="61262"/>
    <lineage>
        <taxon>Eukaryota</taxon>
        <taxon>Fungi</taxon>
        <taxon>Dikarya</taxon>
        <taxon>Ascomycota</taxon>
        <taxon>Saccharomycotina</taxon>
        <taxon>Saccharomycetes</taxon>
        <taxon>Saccharomycetales</taxon>
        <taxon>Saccharomycetaceae</taxon>
        <taxon>Maudiozyma</taxon>
    </lineage>
</organism>
<keyword evidence="5 8" id="KW-0812">Transmembrane</keyword>
<feature type="transmembrane region" description="Helical" evidence="8">
    <location>
        <begin position="105"/>
        <end position="124"/>
    </location>
</feature>
<dbReference type="Proteomes" id="UP000644660">
    <property type="component" value="Unassembled WGS sequence"/>
</dbReference>
<dbReference type="OrthoDB" id="44736at2759"/>
<comment type="function">
    <text evidence="1 8">Probably involved in transport through the plasma membrane.</text>
</comment>
<evidence type="ECO:0000256" key="7">
    <source>
        <dbReference type="ARBA" id="ARBA00023136"/>
    </source>
</evidence>
<evidence type="ECO:0000256" key="3">
    <source>
        <dbReference type="ARBA" id="ARBA00007168"/>
    </source>
</evidence>
<feature type="transmembrane region" description="Helical" evidence="8">
    <location>
        <begin position="179"/>
        <end position="198"/>
    </location>
</feature>
<dbReference type="AlphaFoldDB" id="A0A8H2VBQ5"/>
<feature type="transmembrane region" description="Helical" evidence="8">
    <location>
        <begin position="395"/>
        <end position="414"/>
    </location>
</feature>
<dbReference type="GO" id="GO:0005886">
    <property type="term" value="C:plasma membrane"/>
    <property type="evidence" value="ECO:0007669"/>
    <property type="project" value="UniProtKB-SubCell"/>
</dbReference>
<reference evidence="10 11" key="1">
    <citation type="submission" date="2020-05" db="EMBL/GenBank/DDBJ databases">
        <authorList>
            <person name="Casaregola S."/>
            <person name="Devillers H."/>
            <person name="Grondin C."/>
        </authorList>
    </citation>
    <scope>NUCLEOTIDE SEQUENCE [LARGE SCALE GENOMIC DNA]</scope>
    <source>
        <strain evidence="10 11">CLIB 1767</strain>
    </source>
</reference>
<feature type="transmembrane region" description="Helical" evidence="8">
    <location>
        <begin position="151"/>
        <end position="172"/>
    </location>
</feature>
<evidence type="ECO:0000256" key="5">
    <source>
        <dbReference type="ARBA" id="ARBA00022692"/>
    </source>
</evidence>
<comment type="subcellular location">
    <subcellularLocation>
        <location evidence="2 8">Cell membrane</location>
        <topology evidence="2 8">Multi-pass membrane protein</topology>
    </subcellularLocation>
</comment>
<feature type="transmembrane region" description="Helical" evidence="8">
    <location>
        <begin position="356"/>
        <end position="375"/>
    </location>
</feature>
<proteinExistence type="inferred from homology"/>
<accession>A0A8H2VBQ5</accession>
<keyword evidence="6 8" id="KW-1133">Transmembrane helix</keyword>
<feature type="transmembrane region" description="Helical" evidence="8">
    <location>
        <begin position="204"/>
        <end position="223"/>
    </location>
</feature>
<evidence type="ECO:0000256" key="6">
    <source>
        <dbReference type="ARBA" id="ARBA00022989"/>
    </source>
</evidence>
<feature type="transmembrane region" description="Helical" evidence="8">
    <location>
        <begin position="461"/>
        <end position="480"/>
    </location>
</feature>
<dbReference type="PANTHER" id="PTHR12385:SF4">
    <property type="entry name" value="PROTEIN PNS1"/>
    <property type="match status" value="1"/>
</dbReference>
<dbReference type="Pfam" id="PF04515">
    <property type="entry name" value="Choline_transpo"/>
    <property type="match status" value="1"/>
</dbReference>
<protein>
    <recommendedName>
        <fullName evidence="4 8">Protein PNS1</fullName>
    </recommendedName>
</protein>
<comment type="caution">
    <text evidence="10">The sequence shown here is derived from an EMBL/GenBank/DDBJ whole genome shotgun (WGS) entry which is preliminary data.</text>
</comment>
<evidence type="ECO:0000256" key="9">
    <source>
        <dbReference type="SAM" id="MobiDB-lite"/>
    </source>
</evidence>
<gene>
    <name evidence="10" type="ORF">KABA2_01S11308</name>
</gene>
<evidence type="ECO:0000313" key="11">
    <source>
        <dbReference type="Proteomes" id="UP000644660"/>
    </source>
</evidence>
<keyword evidence="7 8" id="KW-0472">Membrane</keyword>
<evidence type="ECO:0000256" key="1">
    <source>
        <dbReference type="ARBA" id="ARBA00002957"/>
    </source>
</evidence>
<keyword evidence="11" id="KW-1185">Reference proteome</keyword>
<name>A0A8H2VBQ5_9SACH</name>
<sequence length="562" mass="62659">MSTQTEGQINFNNSNQPQIEPPLPAYISSSNNVPKTNQNQRISQDSTMANIVTNDTYYNQKYDVPQSEGHNSNSEPPMVEKKMETTFNDVFPVDKPKLVLNDWPFIIIFGITVCGFIAIAALTFRGWAQTYSVTGSGIYNSSNTSSPNTNFAIMLVFACIISICLSTLGLVLCRYYPRFFIIAGITVNILAALGTAIMYMSLHYWSAGIVFLVFTCFTAFCYWGMRSRIPFSVAVLKIIIDAMKVCPQTMAVGLFGSLVGSAFAFLFSMTIAATYIKYYPGEDNPACNVSGGSCSNAKLIGILVALFFCGYYISEVIRNVIHVSVSGIFGSWYYRYKSDQGMPKWPAMGALKRGLTTSFGSICFGSLIVAIIDTLRQFLNLLRQSLRSNPNNNKWAGIFILLLRGMVSVLKWLAQYFNHYAYSYIALYGKTYLNAAKDTWHMIRYKGIDALINDSLINTALGFYSLFVSYIATLFAFLYLRFTSPAYNSIGAFNGSFLAFSFVIALQICNISSEVIKSGVSTFFIALANDPEVFQASYPDQFDEIFRSYPQVLAKLSQRQEV</sequence>
<feature type="transmembrane region" description="Helical" evidence="8">
    <location>
        <begin position="252"/>
        <end position="276"/>
    </location>
</feature>
<comment type="similarity">
    <text evidence="3 8">Belongs to the CTL (choline transporter-like) family.</text>
</comment>
<evidence type="ECO:0000256" key="4">
    <source>
        <dbReference type="ARBA" id="ARBA00015388"/>
    </source>
</evidence>
<feature type="transmembrane region" description="Helical" evidence="8">
    <location>
        <begin position="487"/>
        <end position="508"/>
    </location>
</feature>
<feature type="compositionally biased region" description="Polar residues" evidence="9">
    <location>
        <begin position="1"/>
        <end position="18"/>
    </location>
</feature>
<dbReference type="RefSeq" id="XP_041404374.1">
    <property type="nucleotide sequence ID" value="XM_041548440.1"/>
</dbReference>